<dbReference type="Pfam" id="PF01329">
    <property type="entry name" value="Pterin_4a"/>
    <property type="match status" value="1"/>
</dbReference>
<comment type="caution">
    <text evidence="6">The sequence shown here is derived from an EMBL/GenBank/DDBJ whole genome shotgun (WGS) entry which is preliminary data.</text>
</comment>
<evidence type="ECO:0000256" key="4">
    <source>
        <dbReference type="ARBA" id="ARBA00021735"/>
    </source>
</evidence>
<dbReference type="AlphaFoldDB" id="A0A6G4AYM5"/>
<evidence type="ECO:0000313" key="7">
    <source>
        <dbReference type="Proteomes" id="UP000476310"/>
    </source>
</evidence>
<dbReference type="InterPro" id="IPR001533">
    <property type="entry name" value="Pterin_deHydtase"/>
</dbReference>
<dbReference type="NCBIfam" id="NF002017">
    <property type="entry name" value="PRK00823.1-2"/>
    <property type="match status" value="1"/>
</dbReference>
<dbReference type="InterPro" id="IPR036428">
    <property type="entry name" value="PCD_sf"/>
</dbReference>
<gene>
    <name evidence="6" type="ORF">G4H13_47475</name>
</gene>
<organism evidence="6 7">
    <name type="scientific">Streptomyces rhizosphaericus</name>
    <dbReference type="NCBI Taxonomy" id="114699"/>
    <lineage>
        <taxon>Bacteria</taxon>
        <taxon>Bacillati</taxon>
        <taxon>Actinomycetota</taxon>
        <taxon>Actinomycetes</taxon>
        <taxon>Kitasatosporales</taxon>
        <taxon>Streptomycetaceae</taxon>
        <taxon>Streptomyces</taxon>
        <taxon>Streptomyces violaceusniger group</taxon>
    </lineage>
</organism>
<dbReference type="EC" id="4.2.1.96" evidence="3"/>
<evidence type="ECO:0000256" key="3">
    <source>
        <dbReference type="ARBA" id="ARBA00013252"/>
    </source>
</evidence>
<dbReference type="CDD" id="cd00488">
    <property type="entry name" value="PCD_DCoH"/>
    <property type="match status" value="1"/>
</dbReference>
<dbReference type="EMBL" id="JAAIKT010000148">
    <property type="protein sequence ID" value="NEW77749.1"/>
    <property type="molecule type" value="Genomic_DNA"/>
</dbReference>
<reference evidence="6" key="1">
    <citation type="submission" date="2020-02" db="EMBL/GenBank/DDBJ databases">
        <title>A new Streptomyces sp. for controlling soil-borne diseases.</title>
        <authorList>
            <person name="Li X."/>
            <person name="Tian Y."/>
            <person name="Gao K."/>
        </authorList>
    </citation>
    <scope>NUCLEOTIDE SEQUENCE [LARGE SCALE GENOMIC DNA]</scope>
    <source>
        <strain evidence="6">0250</strain>
    </source>
</reference>
<dbReference type="Gene3D" id="3.30.1360.20">
    <property type="entry name" value="Transcriptional coactivator/pterin dehydratase"/>
    <property type="match status" value="1"/>
</dbReference>
<dbReference type="GO" id="GO:0006729">
    <property type="term" value="P:tetrahydrobiopterin biosynthetic process"/>
    <property type="evidence" value="ECO:0007669"/>
    <property type="project" value="InterPro"/>
</dbReference>
<dbReference type="GO" id="GO:0008124">
    <property type="term" value="F:4-alpha-hydroxytetrahydrobiopterin dehydratase activity"/>
    <property type="evidence" value="ECO:0007669"/>
    <property type="project" value="UniProtKB-EC"/>
</dbReference>
<comment type="similarity">
    <text evidence="2">Belongs to the pterin-4-alpha-carbinolamine dehydratase family.</text>
</comment>
<evidence type="ECO:0000313" key="6">
    <source>
        <dbReference type="EMBL" id="NEW77749.1"/>
    </source>
</evidence>
<name>A0A6G4AYM5_9ACTN</name>
<evidence type="ECO:0000256" key="2">
    <source>
        <dbReference type="ARBA" id="ARBA00006472"/>
    </source>
</evidence>
<keyword evidence="5 6" id="KW-0456">Lyase</keyword>
<keyword evidence="7" id="KW-1185">Reference proteome</keyword>
<dbReference type="SUPFAM" id="SSF55248">
    <property type="entry name" value="PCD-like"/>
    <property type="match status" value="1"/>
</dbReference>
<protein>
    <recommendedName>
        <fullName evidence="4">Putative pterin-4-alpha-carbinolamine dehydratase</fullName>
        <ecNumber evidence="3">4.2.1.96</ecNumber>
    </recommendedName>
</protein>
<accession>A0A6G4AYM5</accession>
<dbReference type="Proteomes" id="UP000476310">
    <property type="component" value="Unassembled WGS sequence"/>
</dbReference>
<evidence type="ECO:0000256" key="1">
    <source>
        <dbReference type="ARBA" id="ARBA00001554"/>
    </source>
</evidence>
<comment type="catalytic activity">
    <reaction evidence="1">
        <text>(4aS,6R)-4a-hydroxy-L-erythro-5,6,7,8-tetrahydrobiopterin = (6R)-L-erythro-6,7-dihydrobiopterin + H2O</text>
        <dbReference type="Rhea" id="RHEA:11920"/>
        <dbReference type="ChEBI" id="CHEBI:15377"/>
        <dbReference type="ChEBI" id="CHEBI:15642"/>
        <dbReference type="ChEBI" id="CHEBI:43120"/>
        <dbReference type="EC" id="4.2.1.96"/>
    </reaction>
</comment>
<proteinExistence type="inferred from homology"/>
<dbReference type="RefSeq" id="WP_164437319.1">
    <property type="nucleotide sequence ID" value="NZ_JAAIKT010000148.1"/>
</dbReference>
<sequence>MAERDPLTAEEVQAHLERWEGWSGDTSRIGKTYQLDYYTSIKVINEVAEAAQKLQHHPDIDIRWERLHFGITTYSAGAVITPLDFKLVAEIERVTAAHGAKTAP</sequence>
<evidence type="ECO:0000256" key="5">
    <source>
        <dbReference type="ARBA" id="ARBA00023239"/>
    </source>
</evidence>